<dbReference type="Gene3D" id="3.40.50.2300">
    <property type="match status" value="1"/>
</dbReference>
<keyword evidence="1" id="KW-0597">Phosphoprotein</keyword>
<evidence type="ECO:0000313" key="4">
    <source>
        <dbReference type="EMBL" id="VFK23964.1"/>
    </source>
</evidence>
<organism evidence="3">
    <name type="scientific">Candidatus Kentrum sp. LPFa</name>
    <dbReference type="NCBI Taxonomy" id="2126335"/>
    <lineage>
        <taxon>Bacteria</taxon>
        <taxon>Pseudomonadati</taxon>
        <taxon>Pseudomonadota</taxon>
        <taxon>Gammaproteobacteria</taxon>
        <taxon>Candidatus Kentrum</taxon>
    </lineage>
</organism>
<dbReference type="AlphaFoldDB" id="A0A450VQZ9"/>
<dbReference type="EMBL" id="CAADFM010000008">
    <property type="protein sequence ID" value="VFK07223.1"/>
    <property type="molecule type" value="Genomic_DNA"/>
</dbReference>
<sequence>MKYLIVDDIPESLSLLIRTLRQAGHHVTTARDLDIGWEWIQHERETPFDLVVLDLSLDRISREFIQEQSIIRNAPSMRDHGDFLPISGQAMGLRLWRRRKDLRQRYCYLTHHRYFWAPQIDEGDPEFERKASEWEPSAGFPDLILEIAELWPNNVAEKFQTAWQVWEDRQWLR</sequence>
<dbReference type="InterPro" id="IPR001789">
    <property type="entry name" value="Sig_transdc_resp-reg_receiver"/>
</dbReference>
<proteinExistence type="predicted"/>
<feature type="modified residue" description="4-aspartylphosphate" evidence="1">
    <location>
        <position position="54"/>
    </location>
</feature>
<feature type="domain" description="Response regulatory" evidence="2">
    <location>
        <begin position="2"/>
        <end position="173"/>
    </location>
</feature>
<dbReference type="GO" id="GO:0000160">
    <property type="term" value="P:phosphorelay signal transduction system"/>
    <property type="evidence" value="ECO:0007669"/>
    <property type="project" value="InterPro"/>
</dbReference>
<dbReference type="InterPro" id="IPR011006">
    <property type="entry name" value="CheY-like_superfamily"/>
</dbReference>
<evidence type="ECO:0000256" key="1">
    <source>
        <dbReference type="PROSITE-ProRule" id="PRU00169"/>
    </source>
</evidence>
<dbReference type="Pfam" id="PF00072">
    <property type="entry name" value="Response_reg"/>
    <property type="match status" value="1"/>
</dbReference>
<evidence type="ECO:0000313" key="3">
    <source>
        <dbReference type="EMBL" id="VFK07223.1"/>
    </source>
</evidence>
<evidence type="ECO:0000259" key="2">
    <source>
        <dbReference type="PROSITE" id="PS50110"/>
    </source>
</evidence>
<dbReference type="CDD" id="cd00156">
    <property type="entry name" value="REC"/>
    <property type="match status" value="1"/>
</dbReference>
<protein>
    <submittedName>
        <fullName evidence="3">Response regulator receiver domain-containing protein</fullName>
    </submittedName>
</protein>
<dbReference type="SUPFAM" id="SSF52172">
    <property type="entry name" value="CheY-like"/>
    <property type="match status" value="1"/>
</dbReference>
<reference evidence="3" key="1">
    <citation type="submission" date="2019-02" db="EMBL/GenBank/DDBJ databases">
        <authorList>
            <person name="Gruber-Vodicka R. H."/>
            <person name="Seah K. B. B."/>
        </authorList>
    </citation>
    <scope>NUCLEOTIDE SEQUENCE</scope>
    <source>
        <strain evidence="3">BECK_S312</strain>
        <strain evidence="4">BECK_S426</strain>
    </source>
</reference>
<name>A0A450VQZ9_9GAMM</name>
<dbReference type="PROSITE" id="PS50110">
    <property type="entry name" value="RESPONSE_REGULATORY"/>
    <property type="match status" value="1"/>
</dbReference>
<accession>A0A450VQZ9</accession>
<dbReference type="EMBL" id="CAADFP010000009">
    <property type="protein sequence ID" value="VFK23964.1"/>
    <property type="molecule type" value="Genomic_DNA"/>
</dbReference>
<gene>
    <name evidence="3" type="ORF">BECKLPF1236A_GA0070988_1000812</name>
    <name evidence="4" type="ORF">BECKLPF1236C_GA0070990_1000912</name>
</gene>